<gene>
    <name evidence="9" type="ORF">BN11_400015</name>
</gene>
<dbReference type="Pfam" id="PF01614">
    <property type="entry name" value="IclR_C"/>
    <property type="match status" value="1"/>
</dbReference>
<dbReference type="SUPFAM" id="SSF55781">
    <property type="entry name" value="GAF domain-like"/>
    <property type="match status" value="1"/>
</dbReference>
<evidence type="ECO:0000256" key="1">
    <source>
        <dbReference type="ARBA" id="ARBA00022798"/>
    </source>
</evidence>
<evidence type="ECO:0000313" key="10">
    <source>
        <dbReference type="Proteomes" id="UP000035763"/>
    </source>
</evidence>
<comment type="function">
    <text evidence="5">May be an activator protein for the gylABX operon.</text>
</comment>
<dbReference type="GO" id="GO:0003700">
    <property type="term" value="F:DNA-binding transcription factor activity"/>
    <property type="evidence" value="ECO:0007669"/>
    <property type="project" value="TreeGrafter"/>
</dbReference>
<evidence type="ECO:0000313" key="9">
    <source>
        <dbReference type="EMBL" id="CCH74212.1"/>
    </source>
</evidence>
<reference evidence="9 10" key="1">
    <citation type="journal article" date="2013" name="ISME J.">
        <title>A metabolic model for members of the genus Tetrasphaera involved in enhanced biological phosphorus removal.</title>
        <authorList>
            <person name="Kristiansen R."/>
            <person name="Nguyen H.T.T."/>
            <person name="Saunders A.M."/>
            <person name="Nielsen J.L."/>
            <person name="Wimmer R."/>
            <person name="Le V.Q."/>
            <person name="McIlroy S.J."/>
            <person name="Petrovski S."/>
            <person name="Seviour R.J."/>
            <person name="Calteau A."/>
            <person name="Nielsen K.L."/>
            <person name="Nielsen P.H."/>
        </authorList>
    </citation>
    <scope>NUCLEOTIDE SEQUENCE [LARGE SCALE GENOMIC DNA]</scope>
    <source>
        <strain evidence="9 10">Ben110</strain>
    </source>
</reference>
<accession>W6JYK2</accession>
<dbReference type="InterPro" id="IPR036388">
    <property type="entry name" value="WH-like_DNA-bd_sf"/>
</dbReference>
<keyword evidence="10" id="KW-1185">Reference proteome</keyword>
<name>W6JYK2_9MICO</name>
<dbReference type="Pfam" id="PF09339">
    <property type="entry name" value="HTH_IclR"/>
    <property type="match status" value="1"/>
</dbReference>
<keyword evidence="1" id="KW-0319">Glycerol metabolism</keyword>
<feature type="domain" description="IclR-ED" evidence="8">
    <location>
        <begin position="92"/>
        <end position="271"/>
    </location>
</feature>
<dbReference type="GO" id="GO:0003677">
    <property type="term" value="F:DNA binding"/>
    <property type="evidence" value="ECO:0007669"/>
    <property type="project" value="UniProtKB-KW"/>
</dbReference>
<dbReference type="SUPFAM" id="SSF46785">
    <property type="entry name" value="Winged helix' DNA-binding domain"/>
    <property type="match status" value="1"/>
</dbReference>
<keyword evidence="4" id="KW-0804">Transcription</keyword>
<comment type="caution">
    <text evidence="9">The sequence shown here is derived from an EMBL/GenBank/DDBJ whole genome shotgun (WGS) entry which is preliminary data.</text>
</comment>
<evidence type="ECO:0000259" key="8">
    <source>
        <dbReference type="PROSITE" id="PS51078"/>
    </source>
</evidence>
<evidence type="ECO:0000256" key="5">
    <source>
        <dbReference type="ARBA" id="ARBA00058938"/>
    </source>
</evidence>
<dbReference type="Gene3D" id="3.30.450.40">
    <property type="match status" value="1"/>
</dbReference>
<dbReference type="Proteomes" id="UP000035763">
    <property type="component" value="Unassembled WGS sequence"/>
</dbReference>
<dbReference type="InterPro" id="IPR029016">
    <property type="entry name" value="GAF-like_dom_sf"/>
</dbReference>
<dbReference type="OrthoDB" id="7274111at2"/>
<dbReference type="InterPro" id="IPR036390">
    <property type="entry name" value="WH_DNA-bd_sf"/>
</dbReference>
<dbReference type="InterPro" id="IPR050707">
    <property type="entry name" value="HTH_MetabolicPath_Reg"/>
</dbReference>
<proteinExistence type="predicted"/>
<dbReference type="PROSITE" id="PS51078">
    <property type="entry name" value="ICLR_ED"/>
    <property type="match status" value="1"/>
</dbReference>
<protein>
    <recommendedName>
        <fullName evidence="6">Glycerol operon regulatory protein</fullName>
    </recommendedName>
</protein>
<keyword evidence="3" id="KW-0238">DNA-binding</keyword>
<dbReference type="PROSITE" id="PS51077">
    <property type="entry name" value="HTH_ICLR"/>
    <property type="match status" value="1"/>
</dbReference>
<dbReference type="SMART" id="SM00346">
    <property type="entry name" value="HTH_ICLR"/>
    <property type="match status" value="1"/>
</dbReference>
<evidence type="ECO:0000256" key="2">
    <source>
        <dbReference type="ARBA" id="ARBA00023015"/>
    </source>
</evidence>
<dbReference type="STRING" id="1193182.BN11_400015"/>
<dbReference type="GO" id="GO:0006071">
    <property type="term" value="P:glycerol metabolic process"/>
    <property type="evidence" value="ECO:0007669"/>
    <property type="project" value="UniProtKB-KW"/>
</dbReference>
<organism evidence="9 10">
    <name type="scientific">Nostocoides australiense Ben110</name>
    <dbReference type="NCBI Taxonomy" id="1193182"/>
    <lineage>
        <taxon>Bacteria</taxon>
        <taxon>Bacillati</taxon>
        <taxon>Actinomycetota</taxon>
        <taxon>Actinomycetes</taxon>
        <taxon>Micrococcales</taxon>
        <taxon>Intrasporangiaceae</taxon>
        <taxon>Nostocoides</taxon>
    </lineage>
</organism>
<keyword evidence="2" id="KW-0805">Transcription regulation</keyword>
<evidence type="ECO:0000256" key="3">
    <source>
        <dbReference type="ARBA" id="ARBA00023125"/>
    </source>
</evidence>
<dbReference type="Gene3D" id="1.10.10.10">
    <property type="entry name" value="Winged helix-like DNA-binding domain superfamily/Winged helix DNA-binding domain"/>
    <property type="match status" value="1"/>
</dbReference>
<evidence type="ECO:0000259" key="7">
    <source>
        <dbReference type="PROSITE" id="PS51077"/>
    </source>
</evidence>
<dbReference type="AlphaFoldDB" id="W6JYK2"/>
<dbReference type="FunFam" id="1.10.10.10:FF:000056">
    <property type="entry name" value="IclR family transcriptional regulator"/>
    <property type="match status" value="1"/>
</dbReference>
<dbReference type="PANTHER" id="PTHR30136:SF35">
    <property type="entry name" value="HTH-TYPE TRANSCRIPTIONAL REGULATOR RV1719"/>
    <property type="match status" value="1"/>
</dbReference>
<dbReference type="PANTHER" id="PTHR30136">
    <property type="entry name" value="HELIX-TURN-HELIX TRANSCRIPTIONAL REGULATOR, ICLR FAMILY"/>
    <property type="match status" value="1"/>
</dbReference>
<feature type="domain" description="HTH iclR-type" evidence="7">
    <location>
        <begin position="30"/>
        <end position="91"/>
    </location>
</feature>
<dbReference type="GO" id="GO:0045892">
    <property type="term" value="P:negative regulation of DNA-templated transcription"/>
    <property type="evidence" value="ECO:0007669"/>
    <property type="project" value="TreeGrafter"/>
</dbReference>
<dbReference type="InterPro" id="IPR014757">
    <property type="entry name" value="Tscrpt_reg_IclR_C"/>
</dbReference>
<evidence type="ECO:0000256" key="4">
    <source>
        <dbReference type="ARBA" id="ARBA00023163"/>
    </source>
</evidence>
<evidence type="ECO:0000256" key="6">
    <source>
        <dbReference type="ARBA" id="ARBA00070406"/>
    </source>
</evidence>
<dbReference type="EMBL" id="CAJA01000335">
    <property type="protein sequence ID" value="CCH74212.1"/>
    <property type="molecule type" value="Genomic_DNA"/>
</dbReference>
<dbReference type="InterPro" id="IPR005471">
    <property type="entry name" value="Tscrpt_reg_IclR_N"/>
</dbReference>
<sequence>MAVSTLTDDSAWVLTTPKRIRPTDSAAASLKSVGSALDVLECFATDGELGVSDIARRLGCAKSTAHRLLSTLVSRGFVEQDVETGQYRLGIHIYELGQLALQRNQLRYVALPIMRQVAQSTGLTVNLAVPDGADVVFVERLENTDGVRILGHAGRRLPAHCTSSGKIIAAFNDRANAARLAAGFPPRARGTVRSERDWIRVIEQARKDGYAASTSESFDGASSVAVPIMRGKQAVGSLSAFGPTEAVTPRIDKLVPFLTAAANRIAKSYSG</sequence>